<dbReference type="Gene3D" id="3.40.50.10140">
    <property type="entry name" value="Toll/interleukin-1 receptor homology (TIR) domain"/>
    <property type="match status" value="1"/>
</dbReference>
<dbReference type="InterPro" id="IPR000157">
    <property type="entry name" value="TIR_dom"/>
</dbReference>
<dbReference type="SMART" id="SM00255">
    <property type="entry name" value="TIR"/>
    <property type="match status" value="1"/>
</dbReference>
<dbReference type="SUPFAM" id="SSF46785">
    <property type="entry name" value="Winged helix' DNA-binding domain"/>
    <property type="match status" value="1"/>
</dbReference>
<keyword evidence="7" id="KW-1185">Reference proteome</keyword>
<reference evidence="6 7" key="1">
    <citation type="journal article" date="2018" name="Nat. Genet.">
        <title>The Rosa genome provides new insights in the design of modern roses.</title>
        <authorList>
            <person name="Bendahmane M."/>
        </authorList>
    </citation>
    <scope>NUCLEOTIDE SEQUENCE [LARGE SCALE GENOMIC DNA]</scope>
    <source>
        <strain evidence="7">cv. Old Blush</strain>
    </source>
</reference>
<evidence type="ECO:0000313" key="6">
    <source>
        <dbReference type="EMBL" id="PRQ57437.1"/>
    </source>
</evidence>
<organism evidence="6 7">
    <name type="scientific">Rosa chinensis</name>
    <name type="common">China rose</name>
    <dbReference type="NCBI Taxonomy" id="74649"/>
    <lineage>
        <taxon>Eukaryota</taxon>
        <taxon>Viridiplantae</taxon>
        <taxon>Streptophyta</taxon>
        <taxon>Embryophyta</taxon>
        <taxon>Tracheophyta</taxon>
        <taxon>Spermatophyta</taxon>
        <taxon>Magnoliopsida</taxon>
        <taxon>eudicotyledons</taxon>
        <taxon>Gunneridae</taxon>
        <taxon>Pentapetalae</taxon>
        <taxon>rosids</taxon>
        <taxon>fabids</taxon>
        <taxon>Rosales</taxon>
        <taxon>Rosaceae</taxon>
        <taxon>Rosoideae</taxon>
        <taxon>Rosoideae incertae sedis</taxon>
        <taxon>Rosa</taxon>
    </lineage>
</organism>
<dbReference type="Pfam" id="PF01582">
    <property type="entry name" value="TIR"/>
    <property type="match status" value="1"/>
</dbReference>
<comment type="caution">
    <text evidence="6">The sequence shown here is derived from an EMBL/GenBank/DDBJ whole genome shotgun (WGS) entry which is preliminary data.</text>
</comment>
<keyword evidence="3" id="KW-0611">Plant defense</keyword>
<dbReference type="PANTHER" id="PTHR11017:SF563">
    <property type="entry name" value="TMV RESISTANCE PROTEIN N-LIKE"/>
    <property type="match status" value="1"/>
</dbReference>
<dbReference type="InterPro" id="IPR032675">
    <property type="entry name" value="LRR_dom_sf"/>
</dbReference>
<dbReference type="InterPro" id="IPR002182">
    <property type="entry name" value="NB-ARC"/>
</dbReference>
<evidence type="ECO:0000256" key="2">
    <source>
        <dbReference type="ARBA" id="ARBA00022737"/>
    </source>
</evidence>
<keyword evidence="2" id="KW-0677">Repeat</keyword>
<dbReference type="InterPro" id="IPR044974">
    <property type="entry name" value="Disease_R_plants"/>
</dbReference>
<keyword evidence="6" id="KW-0238">DNA-binding</keyword>
<dbReference type="InterPro" id="IPR036390">
    <property type="entry name" value="WH_DNA-bd_sf"/>
</dbReference>
<evidence type="ECO:0000313" key="7">
    <source>
        <dbReference type="Proteomes" id="UP000238479"/>
    </source>
</evidence>
<dbReference type="PANTHER" id="PTHR11017">
    <property type="entry name" value="LEUCINE-RICH REPEAT-CONTAINING PROTEIN"/>
    <property type="match status" value="1"/>
</dbReference>
<evidence type="ECO:0000256" key="3">
    <source>
        <dbReference type="ARBA" id="ARBA00022821"/>
    </source>
</evidence>
<sequence>MALVTSSAQEASSSNDSSSRFSYHVFLSFRGEETRKTFTDHLYTALTNAGFRTFRDDDGLPRGEDIKPELERAIQQSKSSVIVFSKDYASSGWCLDQLVMILQRKKTSSNHVVLPVFYDIDPSHVRKQTGSVGKAFAKHQKKQSPEKLNRWREALAQVADLAGMVLQNQADGHEAKFIKEIVKVIEDKLCRVPLSVTPYLVGIQYQVENINLWVQDGSSDVGIWGICGIGGIGKTTIARVVYNSNFARFEGSSFIENVREISEQPNGLVQIQKQLLADILSGRKVKIQSVSEGILKIKDVIGSKKVLVVLDDIDRMGQLDAVQSMRDCFCPGSKIIITTRHAGLLEACRVDKVQMVEFLNDVHSLELFSWLCFRQDHPMEGYMELSERVVNHCGGLPLALQTLASSLLGKSLDVWESALKKLKAISYSEVLSKLRISYDSLQDDHDQNLFLHIACFFIGKDKDVIVKILDGCDFYTIVGIQNLIDRCLVFCDGYNKMRMHQMIRDMGREIVRLQSKSPEKRSRLWHHRDSFNVLREKNGSKRIEGLVLNMHLYLEDNPSRNSDEVVLETNAFTSMRKLRLLEFCDVQLNGSYEEFPKGLRWLCWAEFPLDSLPSDFLLEYLVVLEMPSSNLRQVWKGMKNQLPSLKILDLSRSIYLTEVSEFSLVPNLEKLILEHCPSLVEIHESIGNLESLVYLTLKDCKTISKLPESFSKLKSLETVVISGCSNLKEFPVQMSKMESLKVLEIDEIPIN</sequence>
<dbReference type="GO" id="GO:0006952">
    <property type="term" value="P:defense response"/>
    <property type="evidence" value="ECO:0007669"/>
    <property type="project" value="UniProtKB-KW"/>
</dbReference>
<dbReference type="AlphaFoldDB" id="A0A2P6SFI8"/>
<dbReference type="GO" id="GO:0007165">
    <property type="term" value="P:signal transduction"/>
    <property type="evidence" value="ECO:0007669"/>
    <property type="project" value="InterPro"/>
</dbReference>
<dbReference type="FunFam" id="3.40.50.10140:FF:000007">
    <property type="entry name" value="Disease resistance protein (TIR-NBS-LRR class)"/>
    <property type="match status" value="1"/>
</dbReference>
<dbReference type="InterPro" id="IPR042197">
    <property type="entry name" value="Apaf_helical"/>
</dbReference>
<feature type="domain" description="TIR" evidence="5">
    <location>
        <begin position="21"/>
        <end position="189"/>
    </location>
</feature>
<dbReference type="Pfam" id="PF00931">
    <property type="entry name" value="NB-ARC"/>
    <property type="match status" value="1"/>
</dbReference>
<dbReference type="InterPro" id="IPR027417">
    <property type="entry name" value="P-loop_NTPase"/>
</dbReference>
<dbReference type="Gramene" id="PRQ57437">
    <property type="protein sequence ID" value="PRQ57437"/>
    <property type="gene ID" value="RchiOBHm_Chr1g0348321"/>
</dbReference>
<dbReference type="GO" id="GO:0043531">
    <property type="term" value="F:ADP binding"/>
    <property type="evidence" value="ECO:0007669"/>
    <property type="project" value="InterPro"/>
</dbReference>
<accession>A0A2P6SFI8</accession>
<evidence type="ECO:0000256" key="4">
    <source>
        <dbReference type="ARBA" id="ARBA00023027"/>
    </source>
</evidence>
<dbReference type="PROSITE" id="PS50104">
    <property type="entry name" value="TIR"/>
    <property type="match status" value="1"/>
</dbReference>
<dbReference type="SUPFAM" id="SSF52540">
    <property type="entry name" value="P-loop containing nucleoside triphosphate hydrolases"/>
    <property type="match status" value="1"/>
</dbReference>
<dbReference type="Pfam" id="PF23282">
    <property type="entry name" value="WHD_ROQ1"/>
    <property type="match status" value="1"/>
</dbReference>
<dbReference type="SUPFAM" id="SSF52200">
    <property type="entry name" value="Toll/Interleukin receptor TIR domain"/>
    <property type="match status" value="1"/>
</dbReference>
<dbReference type="InterPro" id="IPR035897">
    <property type="entry name" value="Toll_tir_struct_dom_sf"/>
</dbReference>
<dbReference type="EMBL" id="PDCK01000039">
    <property type="protein sequence ID" value="PRQ57437.1"/>
    <property type="molecule type" value="Genomic_DNA"/>
</dbReference>
<keyword evidence="4" id="KW-0520">NAD</keyword>
<dbReference type="Gene3D" id="3.80.10.10">
    <property type="entry name" value="Ribonuclease Inhibitor"/>
    <property type="match status" value="1"/>
</dbReference>
<protein>
    <submittedName>
        <fullName evidence="6">Putative TIR domain, winged helix-turn-helix DNA-binding domain-containing protein</fullName>
    </submittedName>
</protein>
<dbReference type="Gene3D" id="1.10.8.430">
    <property type="entry name" value="Helical domain of apoptotic protease-activating factors"/>
    <property type="match status" value="1"/>
</dbReference>
<dbReference type="GO" id="GO:0003677">
    <property type="term" value="F:DNA binding"/>
    <property type="evidence" value="ECO:0007669"/>
    <property type="project" value="UniProtKB-KW"/>
</dbReference>
<dbReference type="PRINTS" id="PR00364">
    <property type="entry name" value="DISEASERSIST"/>
</dbReference>
<dbReference type="SUPFAM" id="SSF52058">
    <property type="entry name" value="L domain-like"/>
    <property type="match status" value="1"/>
</dbReference>
<proteinExistence type="predicted"/>
<dbReference type="Proteomes" id="UP000238479">
    <property type="component" value="Chromosome 1"/>
</dbReference>
<dbReference type="OMA" id="PPLIQDM"/>
<dbReference type="OrthoDB" id="1357022at2759"/>
<gene>
    <name evidence="6" type="ORF">RchiOBHm_Chr1g0348321</name>
</gene>
<name>A0A2P6SFI8_ROSCH</name>
<evidence type="ECO:0000256" key="1">
    <source>
        <dbReference type="ARBA" id="ARBA00022614"/>
    </source>
</evidence>
<keyword evidence="1" id="KW-0433">Leucine-rich repeat</keyword>
<dbReference type="Gene3D" id="3.40.50.300">
    <property type="entry name" value="P-loop containing nucleotide triphosphate hydrolases"/>
    <property type="match status" value="1"/>
</dbReference>
<evidence type="ECO:0000259" key="5">
    <source>
        <dbReference type="PROSITE" id="PS50104"/>
    </source>
</evidence>
<dbReference type="InterPro" id="IPR058192">
    <property type="entry name" value="WHD_ROQ1-like"/>
</dbReference>